<evidence type="ECO:0000256" key="1">
    <source>
        <dbReference type="SAM" id="Phobius"/>
    </source>
</evidence>
<name>A0ABD5Z8M1_9EURY</name>
<feature type="transmembrane region" description="Helical" evidence="1">
    <location>
        <begin position="100"/>
        <end position="117"/>
    </location>
</feature>
<gene>
    <name evidence="2" type="ORF">ACFQJ9_19635</name>
</gene>
<evidence type="ECO:0000313" key="2">
    <source>
        <dbReference type="EMBL" id="MFC7201592.1"/>
    </source>
</evidence>
<accession>A0ABD5Z8M1</accession>
<feature type="transmembrane region" description="Helical" evidence="1">
    <location>
        <begin position="243"/>
        <end position="267"/>
    </location>
</feature>
<keyword evidence="1" id="KW-1133">Transmembrane helix</keyword>
<dbReference type="PANTHER" id="PTHR40700:SF1">
    <property type="entry name" value="DUF63 DOMAIN-CONTAINING PROTEIN"/>
    <property type="match status" value="1"/>
</dbReference>
<dbReference type="Proteomes" id="UP001596447">
    <property type="component" value="Unassembled WGS sequence"/>
</dbReference>
<sequence length="269" mass="27715">MALASGYSVPALPYLAVVLLAAAGVGWALVRERPPVTARTILAWAPWMAVGSALYVNYQLGTVPRLLEPFASSPTVYLTTFALAGAVWLATMHTPAPRRVLAGVGFLAFSVPVAVALDYGTSRGTLTLLWPLGSAVVSAAVAAGVWAAFHRVRPDDAKVADGAGALVVLGHSLDAFSTAVGVGHLGFGEQTPLSRYLIEFGHAIVDLPGLGGAWLFVLVKLALAAGIVALLADYVREEPAEGYVLLGFVAAVGLGPGVHNVLLFVAATP</sequence>
<dbReference type="Pfam" id="PF01889">
    <property type="entry name" value="DUF63"/>
    <property type="match status" value="1"/>
</dbReference>
<feature type="transmembrane region" description="Helical" evidence="1">
    <location>
        <begin position="41"/>
        <end position="58"/>
    </location>
</feature>
<organism evidence="2 3">
    <name type="scientific">Halospeciosus flavus</name>
    <dbReference type="NCBI Taxonomy" id="3032283"/>
    <lineage>
        <taxon>Archaea</taxon>
        <taxon>Methanobacteriati</taxon>
        <taxon>Methanobacteriota</taxon>
        <taxon>Stenosarchaea group</taxon>
        <taxon>Halobacteria</taxon>
        <taxon>Halobacteriales</taxon>
        <taxon>Halobacteriaceae</taxon>
        <taxon>Halospeciosus</taxon>
    </lineage>
</organism>
<evidence type="ECO:0000313" key="3">
    <source>
        <dbReference type="Proteomes" id="UP001596447"/>
    </source>
</evidence>
<keyword evidence="1" id="KW-0472">Membrane</keyword>
<proteinExistence type="predicted"/>
<feature type="transmembrane region" description="Helical" evidence="1">
    <location>
        <begin position="12"/>
        <end position="29"/>
    </location>
</feature>
<dbReference type="InterPro" id="IPR002749">
    <property type="entry name" value="DUF63"/>
</dbReference>
<feature type="transmembrane region" description="Helical" evidence="1">
    <location>
        <begin position="129"/>
        <end position="150"/>
    </location>
</feature>
<keyword evidence="1" id="KW-0812">Transmembrane</keyword>
<keyword evidence="3" id="KW-1185">Reference proteome</keyword>
<protein>
    <submittedName>
        <fullName evidence="2">DUF63 family protein</fullName>
    </submittedName>
</protein>
<dbReference type="PANTHER" id="PTHR40700">
    <property type="entry name" value="HYPOTHETICAL MEMBRANE PROTEIN, CONSERVED, DUF63 FAMILY"/>
    <property type="match status" value="1"/>
</dbReference>
<dbReference type="RefSeq" id="WP_279528334.1">
    <property type="nucleotide sequence ID" value="NZ_CP122312.1"/>
</dbReference>
<feature type="transmembrane region" description="Helical" evidence="1">
    <location>
        <begin position="162"/>
        <end position="187"/>
    </location>
</feature>
<dbReference type="EMBL" id="JBHTAR010000011">
    <property type="protein sequence ID" value="MFC7201592.1"/>
    <property type="molecule type" value="Genomic_DNA"/>
</dbReference>
<feature type="transmembrane region" description="Helical" evidence="1">
    <location>
        <begin position="207"/>
        <end position="231"/>
    </location>
</feature>
<feature type="transmembrane region" description="Helical" evidence="1">
    <location>
        <begin position="70"/>
        <end position="91"/>
    </location>
</feature>
<comment type="caution">
    <text evidence="2">The sequence shown here is derived from an EMBL/GenBank/DDBJ whole genome shotgun (WGS) entry which is preliminary data.</text>
</comment>
<reference evidence="2 3" key="1">
    <citation type="journal article" date="2019" name="Int. J. Syst. Evol. Microbiol.">
        <title>The Global Catalogue of Microorganisms (GCM) 10K type strain sequencing project: providing services to taxonomists for standard genome sequencing and annotation.</title>
        <authorList>
            <consortium name="The Broad Institute Genomics Platform"/>
            <consortium name="The Broad Institute Genome Sequencing Center for Infectious Disease"/>
            <person name="Wu L."/>
            <person name="Ma J."/>
        </authorList>
    </citation>
    <scope>NUCLEOTIDE SEQUENCE [LARGE SCALE GENOMIC DNA]</scope>
    <source>
        <strain evidence="2 3">XZGYJ-43</strain>
    </source>
</reference>
<dbReference type="AlphaFoldDB" id="A0ABD5Z8M1"/>